<dbReference type="Gene3D" id="1.10.10.10">
    <property type="entry name" value="Winged helix-like DNA-binding domain superfamily/Winged helix DNA-binding domain"/>
    <property type="match status" value="1"/>
</dbReference>
<dbReference type="InterPro" id="IPR036388">
    <property type="entry name" value="WH-like_DNA-bd_sf"/>
</dbReference>
<dbReference type="SUPFAM" id="SSF52172">
    <property type="entry name" value="CheY-like"/>
    <property type="match status" value="1"/>
</dbReference>
<dbReference type="CDD" id="cd00383">
    <property type="entry name" value="trans_reg_C"/>
    <property type="match status" value="1"/>
</dbReference>
<feature type="DNA-binding region" description="OmpR/PhoB-type" evidence="7">
    <location>
        <begin position="161"/>
        <end position="261"/>
    </location>
</feature>
<dbReference type="PROSITE" id="PS50110">
    <property type="entry name" value="RESPONSE_REGULATORY"/>
    <property type="match status" value="1"/>
</dbReference>
<feature type="modified residue" description="4-aspartylphosphate" evidence="6">
    <location>
        <position position="70"/>
    </location>
</feature>
<evidence type="ECO:0000313" key="11">
    <source>
        <dbReference type="Proteomes" id="UP001165679"/>
    </source>
</evidence>
<accession>A0AA42CID9</accession>
<dbReference type="PANTHER" id="PTHR48111">
    <property type="entry name" value="REGULATOR OF RPOS"/>
    <property type="match status" value="1"/>
</dbReference>
<organism evidence="10 11">
    <name type="scientific">Limobrevibacterium gyesilva</name>
    <dbReference type="NCBI Taxonomy" id="2991712"/>
    <lineage>
        <taxon>Bacteria</taxon>
        <taxon>Pseudomonadati</taxon>
        <taxon>Pseudomonadota</taxon>
        <taxon>Alphaproteobacteria</taxon>
        <taxon>Acetobacterales</taxon>
        <taxon>Acetobacteraceae</taxon>
        <taxon>Limobrevibacterium</taxon>
    </lineage>
</organism>
<evidence type="ECO:0000313" key="10">
    <source>
        <dbReference type="EMBL" id="MCW3475832.1"/>
    </source>
</evidence>
<dbReference type="Gene3D" id="6.10.250.690">
    <property type="match status" value="1"/>
</dbReference>
<reference evidence="10" key="1">
    <citation type="submission" date="2022-09" db="EMBL/GenBank/DDBJ databases">
        <title>Rhodovastum sp. nov. RN2-1 isolated from soil in Seongnam, South Korea.</title>
        <authorList>
            <person name="Le N.T."/>
        </authorList>
    </citation>
    <scope>NUCLEOTIDE SEQUENCE</scope>
    <source>
        <strain evidence="10">RN2-1</strain>
    </source>
</reference>
<evidence type="ECO:0000259" key="9">
    <source>
        <dbReference type="PROSITE" id="PS51755"/>
    </source>
</evidence>
<dbReference type="SMART" id="SM00862">
    <property type="entry name" value="Trans_reg_C"/>
    <property type="match status" value="1"/>
</dbReference>
<dbReference type="GO" id="GO:0000156">
    <property type="term" value="F:phosphorelay response regulator activity"/>
    <property type="evidence" value="ECO:0007669"/>
    <property type="project" value="TreeGrafter"/>
</dbReference>
<dbReference type="GO" id="GO:0032993">
    <property type="term" value="C:protein-DNA complex"/>
    <property type="evidence" value="ECO:0007669"/>
    <property type="project" value="TreeGrafter"/>
</dbReference>
<dbReference type="RefSeq" id="WP_264714561.1">
    <property type="nucleotide sequence ID" value="NZ_JAPDNT010000012.1"/>
</dbReference>
<dbReference type="InterPro" id="IPR001867">
    <property type="entry name" value="OmpR/PhoB-type_DNA-bd"/>
</dbReference>
<gene>
    <name evidence="10" type="ORF">OL599_14730</name>
</gene>
<dbReference type="PROSITE" id="PS51755">
    <property type="entry name" value="OMPR_PHOB"/>
    <property type="match status" value="1"/>
</dbReference>
<dbReference type="Gene3D" id="3.40.50.2300">
    <property type="match status" value="1"/>
</dbReference>
<dbReference type="SMART" id="SM00448">
    <property type="entry name" value="REC"/>
    <property type="match status" value="1"/>
</dbReference>
<dbReference type="PANTHER" id="PTHR48111:SF4">
    <property type="entry name" value="DNA-BINDING DUAL TRANSCRIPTIONAL REGULATOR OMPR"/>
    <property type="match status" value="1"/>
</dbReference>
<feature type="domain" description="Response regulatory" evidence="8">
    <location>
        <begin position="21"/>
        <end position="134"/>
    </location>
</feature>
<dbReference type="Pfam" id="PF00486">
    <property type="entry name" value="Trans_reg_C"/>
    <property type="match status" value="1"/>
</dbReference>
<keyword evidence="1 6" id="KW-0597">Phosphoprotein</keyword>
<sequence length="273" mass="29835">MQLEEFNQPQPAGLGLQPDPSVLLVEDDHDVAQTIRRFIERAGMKTSWARTGAEAVRLKESFRPDIVLVDLELPDMNGVSLISWLAARRDCGIIVVSGRGEEVERIVGIELGADDYVTKPVPMRELVARIRAVHRRTTRPAATAADAALVAPGQGAGPAPPSQIALGSARVDMKRRTVTGRDDEQIHLTAAEFVALEALIESAPQPVSRETLCRLALRRPFHAEDRGVDQLILNLRRKLFHDDNAHSVIVSIRGAGYAIATDKDLLAARVDNS</sequence>
<dbReference type="Proteomes" id="UP001165679">
    <property type="component" value="Unassembled WGS sequence"/>
</dbReference>
<name>A0AA42CID9_9PROT</name>
<comment type="caution">
    <text evidence="10">The sequence shown here is derived from an EMBL/GenBank/DDBJ whole genome shotgun (WGS) entry which is preliminary data.</text>
</comment>
<proteinExistence type="predicted"/>
<dbReference type="AlphaFoldDB" id="A0AA42CID9"/>
<dbReference type="InterPro" id="IPR039420">
    <property type="entry name" value="WalR-like"/>
</dbReference>
<evidence type="ECO:0000259" key="8">
    <source>
        <dbReference type="PROSITE" id="PS50110"/>
    </source>
</evidence>
<dbReference type="SUPFAM" id="SSF46894">
    <property type="entry name" value="C-terminal effector domain of the bipartite response regulators"/>
    <property type="match status" value="1"/>
</dbReference>
<evidence type="ECO:0000256" key="4">
    <source>
        <dbReference type="ARBA" id="ARBA00023125"/>
    </source>
</evidence>
<evidence type="ECO:0000256" key="7">
    <source>
        <dbReference type="PROSITE-ProRule" id="PRU01091"/>
    </source>
</evidence>
<keyword evidence="11" id="KW-1185">Reference proteome</keyword>
<reference evidence="10" key="2">
    <citation type="submission" date="2022-10" db="EMBL/GenBank/DDBJ databases">
        <authorList>
            <person name="Trinh H.N."/>
        </authorList>
    </citation>
    <scope>NUCLEOTIDE SEQUENCE</scope>
    <source>
        <strain evidence="10">RN2-1</strain>
    </source>
</reference>
<dbReference type="GO" id="GO:0006355">
    <property type="term" value="P:regulation of DNA-templated transcription"/>
    <property type="evidence" value="ECO:0007669"/>
    <property type="project" value="InterPro"/>
</dbReference>
<evidence type="ECO:0000256" key="5">
    <source>
        <dbReference type="ARBA" id="ARBA00023163"/>
    </source>
</evidence>
<feature type="domain" description="OmpR/PhoB-type" evidence="9">
    <location>
        <begin position="161"/>
        <end position="261"/>
    </location>
</feature>
<dbReference type="GO" id="GO:0005829">
    <property type="term" value="C:cytosol"/>
    <property type="evidence" value="ECO:0007669"/>
    <property type="project" value="TreeGrafter"/>
</dbReference>
<keyword evidence="3" id="KW-0805">Transcription regulation</keyword>
<dbReference type="Pfam" id="PF00072">
    <property type="entry name" value="Response_reg"/>
    <property type="match status" value="1"/>
</dbReference>
<keyword evidence="5" id="KW-0804">Transcription</keyword>
<keyword evidence="2" id="KW-0902">Two-component regulatory system</keyword>
<dbReference type="GO" id="GO:0000976">
    <property type="term" value="F:transcription cis-regulatory region binding"/>
    <property type="evidence" value="ECO:0007669"/>
    <property type="project" value="TreeGrafter"/>
</dbReference>
<dbReference type="EMBL" id="JAPDNT010000012">
    <property type="protein sequence ID" value="MCW3475832.1"/>
    <property type="molecule type" value="Genomic_DNA"/>
</dbReference>
<evidence type="ECO:0000256" key="3">
    <source>
        <dbReference type="ARBA" id="ARBA00023015"/>
    </source>
</evidence>
<dbReference type="InterPro" id="IPR016032">
    <property type="entry name" value="Sig_transdc_resp-reg_C-effctor"/>
</dbReference>
<dbReference type="CDD" id="cd17574">
    <property type="entry name" value="REC_OmpR"/>
    <property type="match status" value="1"/>
</dbReference>
<protein>
    <submittedName>
        <fullName evidence="10">Response regulator transcription factor</fullName>
    </submittedName>
</protein>
<dbReference type="InterPro" id="IPR011006">
    <property type="entry name" value="CheY-like_superfamily"/>
</dbReference>
<keyword evidence="4 7" id="KW-0238">DNA-binding</keyword>
<evidence type="ECO:0000256" key="6">
    <source>
        <dbReference type="PROSITE-ProRule" id="PRU00169"/>
    </source>
</evidence>
<dbReference type="InterPro" id="IPR001789">
    <property type="entry name" value="Sig_transdc_resp-reg_receiver"/>
</dbReference>
<evidence type="ECO:0000256" key="1">
    <source>
        <dbReference type="ARBA" id="ARBA00022553"/>
    </source>
</evidence>
<evidence type="ECO:0000256" key="2">
    <source>
        <dbReference type="ARBA" id="ARBA00023012"/>
    </source>
</evidence>